<dbReference type="OrthoDB" id="10038672at2759"/>
<keyword evidence="2" id="KW-1185">Reference proteome</keyword>
<name>A0A0B7NG38_9FUNG</name>
<evidence type="ECO:0000313" key="1">
    <source>
        <dbReference type="EMBL" id="CEP14340.1"/>
    </source>
</evidence>
<sequence length="225" mass="26019">MSFYSDTHYKKAPFHVRIVKFGCENCGRRWQSANGSTKDYQKCKNCYEKCYPRSYKIQAPNKRGNENRGSFRAHNVKLCGRCDRLGYSCMEVGNNADEDTVIVNGSNDEEIVLTNANDLSSFIVENKKTRKTQANNKFYKTNQTSIITSMVLNKQEHKNKKIESNEQSSTRDVENLIVSLNINEKTNNDNKNDFALMENYLNDEEKMFNKNFIECTKDKSDSVAY</sequence>
<evidence type="ECO:0008006" key="3">
    <source>
        <dbReference type="Google" id="ProtNLM"/>
    </source>
</evidence>
<dbReference type="Proteomes" id="UP000054107">
    <property type="component" value="Unassembled WGS sequence"/>
</dbReference>
<dbReference type="AlphaFoldDB" id="A0A0B7NG38"/>
<protein>
    <recommendedName>
        <fullName evidence="3">Zinc-binding domain-containing protein</fullName>
    </recommendedName>
</protein>
<proteinExistence type="predicted"/>
<reference evidence="1 2" key="1">
    <citation type="submission" date="2014-09" db="EMBL/GenBank/DDBJ databases">
        <authorList>
            <person name="Ellenberger Sabrina"/>
        </authorList>
    </citation>
    <scope>NUCLEOTIDE SEQUENCE [LARGE SCALE GENOMIC DNA]</scope>
    <source>
        <strain evidence="1 2">CBS 412.66</strain>
    </source>
</reference>
<evidence type="ECO:0000313" key="2">
    <source>
        <dbReference type="Proteomes" id="UP000054107"/>
    </source>
</evidence>
<gene>
    <name evidence="1" type="primary">PARPA_08519.1 scaffold 33340</name>
</gene>
<accession>A0A0B7NG38</accession>
<organism evidence="1 2">
    <name type="scientific">Parasitella parasitica</name>
    <dbReference type="NCBI Taxonomy" id="35722"/>
    <lineage>
        <taxon>Eukaryota</taxon>
        <taxon>Fungi</taxon>
        <taxon>Fungi incertae sedis</taxon>
        <taxon>Mucoromycota</taxon>
        <taxon>Mucoromycotina</taxon>
        <taxon>Mucoromycetes</taxon>
        <taxon>Mucorales</taxon>
        <taxon>Mucorineae</taxon>
        <taxon>Mucoraceae</taxon>
        <taxon>Parasitella</taxon>
    </lineage>
</organism>
<dbReference type="EMBL" id="LN731193">
    <property type="protein sequence ID" value="CEP14340.1"/>
    <property type="molecule type" value="Genomic_DNA"/>
</dbReference>